<dbReference type="PROSITE" id="PS00194">
    <property type="entry name" value="THIOREDOXIN_1"/>
    <property type="match status" value="1"/>
</dbReference>
<proteinExistence type="inferred from homology"/>
<dbReference type="InterPro" id="IPR013766">
    <property type="entry name" value="Thioredoxin_domain"/>
</dbReference>
<dbReference type="EMBL" id="SSMQ01000005">
    <property type="protein sequence ID" value="TKD11756.1"/>
    <property type="molecule type" value="Genomic_DNA"/>
</dbReference>
<reference evidence="7 8" key="1">
    <citation type="submission" date="2019-04" db="EMBL/GenBank/DDBJ databases">
        <authorList>
            <person name="Li Y."/>
            <person name="Wang J."/>
        </authorList>
    </citation>
    <scope>NUCLEOTIDE SEQUENCE [LARGE SCALE GENOMIC DNA]</scope>
    <source>
        <strain evidence="7 8">DSM 14668</strain>
    </source>
</reference>
<dbReference type="FunFam" id="3.40.30.10:FF:000001">
    <property type="entry name" value="Thioredoxin"/>
    <property type="match status" value="1"/>
</dbReference>
<dbReference type="Proteomes" id="UP000309215">
    <property type="component" value="Unassembled WGS sequence"/>
</dbReference>
<keyword evidence="8" id="KW-1185">Reference proteome</keyword>
<dbReference type="CDD" id="cd02947">
    <property type="entry name" value="TRX_family"/>
    <property type="match status" value="1"/>
</dbReference>
<dbReference type="Pfam" id="PF00085">
    <property type="entry name" value="Thioredoxin"/>
    <property type="match status" value="1"/>
</dbReference>
<keyword evidence="4" id="KW-1015">Disulfide bond</keyword>
<dbReference type="GO" id="GO:0045454">
    <property type="term" value="P:cell redox homeostasis"/>
    <property type="evidence" value="ECO:0007669"/>
    <property type="project" value="TreeGrafter"/>
</dbReference>
<dbReference type="PANTHER" id="PTHR45663:SF11">
    <property type="entry name" value="GEO12009P1"/>
    <property type="match status" value="1"/>
</dbReference>
<dbReference type="OrthoDB" id="5517758at2"/>
<accession>A0A4V5PNC1</accession>
<organism evidence="7 8">
    <name type="scientific">Polyangium fumosum</name>
    <dbReference type="NCBI Taxonomy" id="889272"/>
    <lineage>
        <taxon>Bacteria</taxon>
        <taxon>Pseudomonadati</taxon>
        <taxon>Myxococcota</taxon>
        <taxon>Polyangia</taxon>
        <taxon>Polyangiales</taxon>
        <taxon>Polyangiaceae</taxon>
        <taxon>Polyangium</taxon>
    </lineage>
</organism>
<name>A0A4V5PNC1_9BACT</name>
<evidence type="ECO:0000256" key="1">
    <source>
        <dbReference type="ARBA" id="ARBA00008987"/>
    </source>
</evidence>
<keyword evidence="5" id="KW-0676">Redox-active center</keyword>
<feature type="domain" description="Thioredoxin" evidence="6">
    <location>
        <begin position="1"/>
        <end position="124"/>
    </location>
</feature>
<dbReference type="PROSITE" id="PS51352">
    <property type="entry name" value="THIOREDOXIN_2"/>
    <property type="match status" value="1"/>
</dbReference>
<dbReference type="PANTHER" id="PTHR45663">
    <property type="entry name" value="GEO12009P1"/>
    <property type="match status" value="1"/>
</dbReference>
<dbReference type="GO" id="GO:0005829">
    <property type="term" value="C:cytosol"/>
    <property type="evidence" value="ECO:0007669"/>
    <property type="project" value="TreeGrafter"/>
</dbReference>
<evidence type="ECO:0000313" key="8">
    <source>
        <dbReference type="Proteomes" id="UP000309215"/>
    </source>
</evidence>
<dbReference type="SUPFAM" id="SSF52833">
    <property type="entry name" value="Thioredoxin-like"/>
    <property type="match status" value="1"/>
</dbReference>
<protein>
    <submittedName>
        <fullName evidence="7">Thioredoxin</fullName>
    </submittedName>
</protein>
<dbReference type="Gene3D" id="3.40.30.10">
    <property type="entry name" value="Glutaredoxin"/>
    <property type="match status" value="1"/>
</dbReference>
<dbReference type="InterPro" id="IPR017937">
    <property type="entry name" value="Thioredoxin_CS"/>
</dbReference>
<evidence type="ECO:0000259" key="6">
    <source>
        <dbReference type="PROSITE" id="PS51352"/>
    </source>
</evidence>
<evidence type="ECO:0000313" key="7">
    <source>
        <dbReference type="EMBL" id="TKD11756.1"/>
    </source>
</evidence>
<sequence>MDARLETSRGKERLMSNSPVRSVTAQTFEAEVARAAVPVLVDFTATWCPPCRVLAPILHGIAAEGAGRLKVVEVNGDDEPGLAVRFGIRGFPTVIAFMGGKEIARHVGLTSRDKLLQMVRAHLPPGELRPHAATA</sequence>
<evidence type="ECO:0000256" key="2">
    <source>
        <dbReference type="ARBA" id="ARBA00022448"/>
    </source>
</evidence>
<comment type="caution">
    <text evidence="7">The sequence shown here is derived from an EMBL/GenBank/DDBJ whole genome shotgun (WGS) entry which is preliminary data.</text>
</comment>
<keyword evidence="2" id="KW-0813">Transport</keyword>
<gene>
    <name evidence="7" type="ORF">E8A74_06355</name>
</gene>
<keyword evidence="3" id="KW-0249">Electron transport</keyword>
<evidence type="ECO:0000256" key="5">
    <source>
        <dbReference type="ARBA" id="ARBA00023284"/>
    </source>
</evidence>
<dbReference type="PRINTS" id="PR00421">
    <property type="entry name" value="THIOREDOXIN"/>
</dbReference>
<comment type="similarity">
    <text evidence="1">Belongs to the thioredoxin family.</text>
</comment>
<dbReference type="GO" id="GO:0015035">
    <property type="term" value="F:protein-disulfide reductase activity"/>
    <property type="evidence" value="ECO:0007669"/>
    <property type="project" value="TreeGrafter"/>
</dbReference>
<evidence type="ECO:0000256" key="3">
    <source>
        <dbReference type="ARBA" id="ARBA00022982"/>
    </source>
</evidence>
<evidence type="ECO:0000256" key="4">
    <source>
        <dbReference type="ARBA" id="ARBA00023157"/>
    </source>
</evidence>
<dbReference type="AlphaFoldDB" id="A0A4V5PNC1"/>
<dbReference type="InterPro" id="IPR036249">
    <property type="entry name" value="Thioredoxin-like_sf"/>
</dbReference>